<dbReference type="AlphaFoldDB" id="A0A517MPK6"/>
<dbReference type="SUPFAM" id="SSF51182">
    <property type="entry name" value="RmlC-like cupins"/>
    <property type="match status" value="1"/>
</dbReference>
<evidence type="ECO:0000313" key="3">
    <source>
        <dbReference type="Proteomes" id="UP000320672"/>
    </source>
</evidence>
<dbReference type="CDD" id="cd20295">
    <property type="entry name" value="cupin_Pac13-like"/>
    <property type="match status" value="1"/>
</dbReference>
<accession>A0A517MPK6</accession>
<dbReference type="Gene3D" id="2.60.120.10">
    <property type="entry name" value="Jelly Rolls"/>
    <property type="match status" value="1"/>
</dbReference>
<gene>
    <name evidence="2" type="ORF">FF011L_55290</name>
</gene>
<dbReference type="EMBL" id="CP036262">
    <property type="protein sequence ID" value="QDS96717.1"/>
    <property type="molecule type" value="Genomic_DNA"/>
</dbReference>
<dbReference type="InterPro" id="IPR011051">
    <property type="entry name" value="RmlC_Cupin_sf"/>
</dbReference>
<name>A0A517MPK6_9BACT</name>
<keyword evidence="3" id="KW-1185">Reference proteome</keyword>
<organism evidence="2 3">
    <name type="scientific">Roseimaritima multifibrata</name>
    <dbReference type="NCBI Taxonomy" id="1930274"/>
    <lineage>
        <taxon>Bacteria</taxon>
        <taxon>Pseudomonadati</taxon>
        <taxon>Planctomycetota</taxon>
        <taxon>Planctomycetia</taxon>
        <taxon>Pirellulales</taxon>
        <taxon>Pirellulaceae</taxon>
        <taxon>Roseimaritima</taxon>
    </lineage>
</organism>
<feature type="domain" description="Cupin type-2" evidence="1">
    <location>
        <begin position="47"/>
        <end position="97"/>
    </location>
</feature>
<evidence type="ECO:0000313" key="2">
    <source>
        <dbReference type="EMBL" id="QDS96717.1"/>
    </source>
</evidence>
<dbReference type="Proteomes" id="UP000320672">
    <property type="component" value="Chromosome"/>
</dbReference>
<dbReference type="KEGG" id="rml:FF011L_55290"/>
<protein>
    <submittedName>
        <fullName evidence="2">Cupin domain protein</fullName>
    </submittedName>
</protein>
<dbReference type="InterPro" id="IPR014710">
    <property type="entry name" value="RmlC-like_jellyroll"/>
</dbReference>
<evidence type="ECO:0000259" key="1">
    <source>
        <dbReference type="Pfam" id="PF07883"/>
    </source>
</evidence>
<dbReference type="Pfam" id="PF07883">
    <property type="entry name" value="Cupin_2"/>
    <property type="match status" value="1"/>
</dbReference>
<dbReference type="InterPro" id="IPR013096">
    <property type="entry name" value="Cupin_2"/>
</dbReference>
<dbReference type="OrthoDB" id="287918at2"/>
<proteinExistence type="predicted"/>
<reference evidence="2 3" key="1">
    <citation type="submission" date="2019-02" db="EMBL/GenBank/DDBJ databases">
        <title>Deep-cultivation of Planctomycetes and their phenomic and genomic characterization uncovers novel biology.</title>
        <authorList>
            <person name="Wiegand S."/>
            <person name="Jogler M."/>
            <person name="Boedeker C."/>
            <person name="Pinto D."/>
            <person name="Vollmers J."/>
            <person name="Rivas-Marin E."/>
            <person name="Kohn T."/>
            <person name="Peeters S.H."/>
            <person name="Heuer A."/>
            <person name="Rast P."/>
            <person name="Oberbeckmann S."/>
            <person name="Bunk B."/>
            <person name="Jeske O."/>
            <person name="Meyerdierks A."/>
            <person name="Storesund J.E."/>
            <person name="Kallscheuer N."/>
            <person name="Luecker S."/>
            <person name="Lage O.M."/>
            <person name="Pohl T."/>
            <person name="Merkel B.J."/>
            <person name="Hornburger P."/>
            <person name="Mueller R.-W."/>
            <person name="Bruemmer F."/>
            <person name="Labrenz M."/>
            <person name="Spormann A.M."/>
            <person name="Op den Camp H."/>
            <person name="Overmann J."/>
            <person name="Amann R."/>
            <person name="Jetten M.S.M."/>
            <person name="Mascher T."/>
            <person name="Medema M.H."/>
            <person name="Devos D.P."/>
            <person name="Kaster A.-K."/>
            <person name="Ovreas L."/>
            <person name="Rohde M."/>
            <person name="Galperin M.Y."/>
            <person name="Jogler C."/>
        </authorList>
    </citation>
    <scope>NUCLEOTIDE SEQUENCE [LARGE SCALE GENOMIC DNA]</scope>
    <source>
        <strain evidence="2 3">FF011L</strain>
    </source>
</reference>
<dbReference type="RefSeq" id="WP_145354805.1">
    <property type="nucleotide sequence ID" value="NZ_CP036262.1"/>
</dbReference>
<sequence>MANPSTYELVDLKALPGIPCPCGEARRAFADRGDFPATVHLTSISKDAQLHYHRQQTEVYVVVKCEENAAIELDGQIHPLHPGMAVLIPPGVHHRAIGEMEVILFCTPKFDPNDEFFLPSES</sequence>